<feature type="compositionally biased region" description="Basic and acidic residues" evidence="1">
    <location>
        <begin position="1"/>
        <end position="10"/>
    </location>
</feature>
<reference evidence="2 3" key="1">
    <citation type="submission" date="2024-04" db="EMBL/GenBank/DDBJ databases">
        <authorList>
            <person name="Fracassetti M."/>
        </authorList>
    </citation>
    <scope>NUCLEOTIDE SEQUENCE [LARGE SCALE GENOMIC DNA]</scope>
</reference>
<name>A0AAV2DZT8_9ROSI</name>
<proteinExistence type="predicted"/>
<evidence type="ECO:0000313" key="3">
    <source>
        <dbReference type="Proteomes" id="UP001497516"/>
    </source>
</evidence>
<dbReference type="Proteomes" id="UP001497516">
    <property type="component" value="Chromosome 3"/>
</dbReference>
<evidence type="ECO:0000256" key="1">
    <source>
        <dbReference type="SAM" id="MobiDB-lite"/>
    </source>
</evidence>
<feature type="compositionally biased region" description="Basic and acidic residues" evidence="1">
    <location>
        <begin position="37"/>
        <end position="47"/>
    </location>
</feature>
<gene>
    <name evidence="2" type="ORF">LTRI10_LOCUS20738</name>
</gene>
<evidence type="ECO:0000313" key="2">
    <source>
        <dbReference type="EMBL" id="CAL1379203.1"/>
    </source>
</evidence>
<dbReference type="AlphaFoldDB" id="A0AAV2DZT8"/>
<protein>
    <submittedName>
        <fullName evidence="2">Uncharacterized protein</fullName>
    </submittedName>
</protein>
<sequence>MVVRLLRSDGVRPATSDGDRPPASDGPVPGVNDANDDDGKTMKGADVPRDVLGLDRRWWGFVVGRDSRQRRKLSHGNLDQRLLLPRLTAKREWLEG</sequence>
<feature type="region of interest" description="Disordered" evidence="1">
    <location>
        <begin position="1"/>
        <end position="47"/>
    </location>
</feature>
<dbReference type="EMBL" id="OZ034816">
    <property type="protein sequence ID" value="CAL1379203.1"/>
    <property type="molecule type" value="Genomic_DNA"/>
</dbReference>
<keyword evidence="3" id="KW-1185">Reference proteome</keyword>
<accession>A0AAV2DZT8</accession>
<organism evidence="2 3">
    <name type="scientific">Linum trigynum</name>
    <dbReference type="NCBI Taxonomy" id="586398"/>
    <lineage>
        <taxon>Eukaryota</taxon>
        <taxon>Viridiplantae</taxon>
        <taxon>Streptophyta</taxon>
        <taxon>Embryophyta</taxon>
        <taxon>Tracheophyta</taxon>
        <taxon>Spermatophyta</taxon>
        <taxon>Magnoliopsida</taxon>
        <taxon>eudicotyledons</taxon>
        <taxon>Gunneridae</taxon>
        <taxon>Pentapetalae</taxon>
        <taxon>rosids</taxon>
        <taxon>fabids</taxon>
        <taxon>Malpighiales</taxon>
        <taxon>Linaceae</taxon>
        <taxon>Linum</taxon>
    </lineage>
</organism>